<evidence type="ECO:0000313" key="1">
    <source>
        <dbReference type="EMBL" id="KAJ8880797.1"/>
    </source>
</evidence>
<dbReference type="EMBL" id="JARBHB010000006">
    <property type="protein sequence ID" value="KAJ8880797.1"/>
    <property type="molecule type" value="Genomic_DNA"/>
</dbReference>
<keyword evidence="2" id="KW-1185">Reference proteome</keyword>
<accession>A0ABQ9H914</accession>
<gene>
    <name evidence="1" type="ORF">PR048_017268</name>
</gene>
<organism evidence="1 2">
    <name type="scientific">Dryococelus australis</name>
    <dbReference type="NCBI Taxonomy" id="614101"/>
    <lineage>
        <taxon>Eukaryota</taxon>
        <taxon>Metazoa</taxon>
        <taxon>Ecdysozoa</taxon>
        <taxon>Arthropoda</taxon>
        <taxon>Hexapoda</taxon>
        <taxon>Insecta</taxon>
        <taxon>Pterygota</taxon>
        <taxon>Neoptera</taxon>
        <taxon>Polyneoptera</taxon>
        <taxon>Phasmatodea</taxon>
        <taxon>Verophasmatodea</taxon>
        <taxon>Anareolatae</taxon>
        <taxon>Phasmatidae</taxon>
        <taxon>Eurycanthinae</taxon>
        <taxon>Dryococelus</taxon>
    </lineage>
</organism>
<dbReference type="Proteomes" id="UP001159363">
    <property type="component" value="Chromosome 5"/>
</dbReference>
<name>A0ABQ9H914_9NEOP</name>
<evidence type="ECO:0000313" key="2">
    <source>
        <dbReference type="Proteomes" id="UP001159363"/>
    </source>
</evidence>
<reference evidence="1 2" key="1">
    <citation type="submission" date="2023-02" db="EMBL/GenBank/DDBJ databases">
        <title>LHISI_Scaffold_Assembly.</title>
        <authorList>
            <person name="Stuart O.P."/>
            <person name="Cleave R."/>
            <person name="Magrath M.J.L."/>
            <person name="Mikheyev A.S."/>
        </authorList>
    </citation>
    <scope>NUCLEOTIDE SEQUENCE [LARGE SCALE GENOMIC DNA]</scope>
    <source>
        <strain evidence="1">Daus_M_001</strain>
        <tissue evidence="1">Leg muscle</tissue>
    </source>
</reference>
<sequence>MTLNEAHEPPFCTEAHAKPVHTLSLAFYTTARSPSYILHEGRDGIVVRLLAFHQGEPGLTPGGVVPGFSHVGILLDAAGRRVFSEISRFSIPCIPVAPADTASTSDFLSDPVNPKRFPFSKNRLVTGLASQNIFHEVNKHDMFETTARSSASSLVPAVTVQTAEQRRLKRLRFRINKVTRSPNLNNSCTLYSGNTARELCVLGEAMPHNLDLSTSRIHEVLRADEGDWGEYRAAPECTGEGKGRSPSKPADRGIVRHDSHLLKYESPKMFLLFLITNQVIRNWNFRWRSIRNILVLLVPTYMEKFLRIHVRYRRHVPTQCCCVSPVTVFRRTRVVEFQSPRGATVTERLYCSPPTNVNRVQTSAGSLSDFRKWESYRVDATGRRAFSGISSFPYPFITIRLDSHLISASSALKTSMLRAAQISQLQSPRYKRCVQILRIVCREMNVQLGYFSQYISTACLAFLPHSTYINRASRFFLIRKVHAYAKPRTTHHLPKDYEDWCCIRLSGSEAGEGMVSVYDVHQLIYPELAGELKLRQKNYEYD</sequence>
<comment type="caution">
    <text evidence="1">The sequence shown here is derived from an EMBL/GenBank/DDBJ whole genome shotgun (WGS) entry which is preliminary data.</text>
</comment>
<protein>
    <submittedName>
        <fullName evidence="1">Uncharacterized protein</fullName>
    </submittedName>
</protein>
<proteinExistence type="predicted"/>